<reference evidence="3" key="1">
    <citation type="submission" date="2013-07" db="EMBL/GenBank/DDBJ databases">
        <title>The genome of Eucalyptus grandis.</title>
        <authorList>
            <person name="Schmutz J."/>
            <person name="Hayes R."/>
            <person name="Myburg A."/>
            <person name="Tuskan G."/>
            <person name="Grattapaglia D."/>
            <person name="Rokhsar D.S."/>
        </authorList>
    </citation>
    <scope>NUCLEOTIDE SEQUENCE</scope>
    <source>
        <tissue evidence="3">Leaf extractions</tissue>
    </source>
</reference>
<dbReference type="EMBL" id="KK198753">
    <property type="protein sequence ID" value="KCW89385.1"/>
    <property type="molecule type" value="Genomic_DNA"/>
</dbReference>
<feature type="compositionally biased region" description="Basic and acidic residues" evidence="1">
    <location>
        <begin position="239"/>
        <end position="277"/>
    </location>
</feature>
<dbReference type="InterPro" id="IPR036163">
    <property type="entry name" value="HMA_dom_sf"/>
</dbReference>
<sequence length="390" mass="42779">MCSCLDLVSSSQQKEDPKNEGEKKDDGNGTAVVLKMDMHCRGCAKKIRQAVKKSGGVEDVKVDFASNKLTVTGKVEPAKIKDALETKTKRKVEIVSPLPKKDGGGGGDKKPEEKTEKKPEKKTEEKKTEDKKAEDKKPKETTVVFKIRTHCDSCIRKMNKIISRIEGVNAVSIDEAKDLVTVTGTADPKEMITYLREKFNRSVEVVPPPAAKKDDGASDKKDKEGGGGKKKDKQVGGGGDKKEKEAAAGGGEKDGGGKKKGKGESEKEDGGGSEAPKMELSKMEYGGHSAPPPMYWSEGTSYAQSYSHNYAPTQSYPHNYAHNYAMEPYNYQAGYANQGYPNHYAHEGYPNHYTHEGYGMPMDHRLHPMDPRLNPPQMFSDENPNACSVM</sequence>
<dbReference type="Gramene" id="KCW89385">
    <property type="protein sequence ID" value="KCW89385"/>
    <property type="gene ID" value="EUGRSUZ_A01680"/>
</dbReference>
<dbReference type="PANTHER" id="PTHR46413:SF1">
    <property type="entry name" value="HEAVY METAL-ASSOCIATED ISOPRENYLATED PLANT PROTEIN 6"/>
    <property type="match status" value="1"/>
</dbReference>
<dbReference type="PANTHER" id="PTHR46413">
    <property type="entry name" value="HEAVY METAL-ASSOCIATED ISOPRENYLATED PLANT PROTEIN 6"/>
    <property type="match status" value="1"/>
</dbReference>
<name>A0A059DGM0_EUCGR</name>
<accession>A0A059DGM0</accession>
<dbReference type="SUPFAM" id="SSF55008">
    <property type="entry name" value="HMA, heavy metal-associated domain"/>
    <property type="match status" value="2"/>
</dbReference>
<organism evidence="3">
    <name type="scientific">Eucalyptus grandis</name>
    <name type="common">Flooded gum</name>
    <dbReference type="NCBI Taxonomy" id="71139"/>
    <lineage>
        <taxon>Eukaryota</taxon>
        <taxon>Viridiplantae</taxon>
        <taxon>Streptophyta</taxon>
        <taxon>Embryophyta</taxon>
        <taxon>Tracheophyta</taxon>
        <taxon>Spermatophyta</taxon>
        <taxon>Magnoliopsida</taxon>
        <taxon>eudicotyledons</taxon>
        <taxon>Gunneridae</taxon>
        <taxon>Pentapetalae</taxon>
        <taxon>rosids</taxon>
        <taxon>malvids</taxon>
        <taxon>Myrtales</taxon>
        <taxon>Myrtaceae</taxon>
        <taxon>Myrtoideae</taxon>
        <taxon>Eucalypteae</taxon>
        <taxon>Eucalyptus</taxon>
    </lineage>
</organism>
<dbReference type="Gene3D" id="3.30.70.100">
    <property type="match status" value="2"/>
</dbReference>
<evidence type="ECO:0000256" key="1">
    <source>
        <dbReference type="SAM" id="MobiDB-lite"/>
    </source>
</evidence>
<dbReference type="Pfam" id="PF00403">
    <property type="entry name" value="HMA"/>
    <property type="match status" value="2"/>
</dbReference>
<evidence type="ECO:0000259" key="2">
    <source>
        <dbReference type="PROSITE" id="PS50846"/>
    </source>
</evidence>
<gene>
    <name evidence="3" type="ORF">EUGRSUZ_A01680</name>
</gene>
<dbReference type="GO" id="GO:0046872">
    <property type="term" value="F:metal ion binding"/>
    <property type="evidence" value="ECO:0007669"/>
    <property type="project" value="InterPro"/>
</dbReference>
<dbReference type="AlphaFoldDB" id="A0A059DGM0"/>
<feature type="region of interest" description="Disordered" evidence="1">
    <location>
        <begin position="1"/>
        <end position="29"/>
    </location>
</feature>
<feature type="compositionally biased region" description="Basic and acidic residues" evidence="1">
    <location>
        <begin position="13"/>
        <end position="27"/>
    </location>
</feature>
<proteinExistence type="predicted"/>
<protein>
    <recommendedName>
        <fullName evidence="2">HMA domain-containing protein</fullName>
    </recommendedName>
</protein>
<feature type="region of interest" description="Disordered" evidence="1">
    <location>
        <begin position="205"/>
        <end position="277"/>
    </location>
</feature>
<dbReference type="PROSITE" id="PS50846">
    <property type="entry name" value="HMA_2"/>
    <property type="match status" value="2"/>
</dbReference>
<feature type="compositionally biased region" description="Basic and acidic residues" evidence="1">
    <location>
        <begin position="211"/>
        <end position="229"/>
    </location>
</feature>
<dbReference type="CDD" id="cd00371">
    <property type="entry name" value="HMA"/>
    <property type="match status" value="2"/>
</dbReference>
<dbReference type="OMA" id="PPPYMNH"/>
<feature type="region of interest" description="Disordered" evidence="1">
    <location>
        <begin position="91"/>
        <end position="139"/>
    </location>
</feature>
<dbReference type="InterPro" id="IPR006121">
    <property type="entry name" value="HMA_dom"/>
</dbReference>
<dbReference type="InParanoid" id="A0A059DGM0"/>
<feature type="domain" description="HMA" evidence="2">
    <location>
        <begin position="29"/>
        <end position="92"/>
    </location>
</feature>
<dbReference type="STRING" id="71139.A0A059DGM0"/>
<evidence type="ECO:0000313" key="3">
    <source>
        <dbReference type="EMBL" id="KCW89385.1"/>
    </source>
</evidence>
<feature type="domain" description="HMA" evidence="2">
    <location>
        <begin position="140"/>
        <end position="203"/>
    </location>
</feature>
<dbReference type="InterPro" id="IPR044594">
    <property type="entry name" value="HIPP01/3/5/6"/>
</dbReference>